<evidence type="ECO:0000313" key="1">
    <source>
        <dbReference type="EMBL" id="PEC20397.1"/>
    </source>
</evidence>
<dbReference type="EMBL" id="NVLK01000043">
    <property type="protein sequence ID" value="PEC20397.1"/>
    <property type="molecule type" value="Genomic_DNA"/>
</dbReference>
<protein>
    <submittedName>
        <fullName evidence="1">Helix-turn-helix domain-containing protein</fullName>
    </submittedName>
</protein>
<accession>A0A2A7HTW4</accession>
<dbReference type="Proteomes" id="UP000220006">
    <property type="component" value="Unassembled WGS sequence"/>
</dbReference>
<proteinExistence type="predicted"/>
<reference evidence="1 2" key="1">
    <citation type="submission" date="2017-09" db="EMBL/GenBank/DDBJ databases">
        <title>Large-scale bioinformatics analysis of Bacillus genomes uncovers conserved roles of natural products in bacterial physiology.</title>
        <authorList>
            <consortium name="Agbiome Team Llc"/>
            <person name="Bleich R.M."/>
            <person name="Grubbs K.J."/>
            <person name="Santa Maria K.C."/>
            <person name="Allen S.E."/>
            <person name="Farag S."/>
            <person name="Shank E.A."/>
            <person name="Bowers A."/>
        </authorList>
    </citation>
    <scope>NUCLEOTIDE SEQUENCE [LARGE SCALE GENOMIC DNA]</scope>
    <source>
        <strain evidence="1 2">AFS096845</strain>
    </source>
</reference>
<gene>
    <name evidence="1" type="ORF">COM96_19365</name>
</gene>
<dbReference type="AlphaFoldDB" id="A0A2A7HTW4"/>
<dbReference type="InterPro" id="IPR036390">
    <property type="entry name" value="WH_DNA-bd_sf"/>
</dbReference>
<sequence>MKRKVNLLGTEDELLYYRFITTEKIKKVERIRNGKFESFKKKSLERQYIAEYEVAAFKFETITDELILPFIDSVQKDKVGFNQYFVTCWRPIIGPRAFRLFIALAQRCQEVDDFCFTTVNALAEELNSSVNTIQAQLEILEENGFVYRFWVSNKTQNCKNEGVLIKVRETLHYLSEKQVNQLPKFQRKKHDEYINRIKFDIRDLFKLLQC</sequence>
<dbReference type="SUPFAM" id="SSF46785">
    <property type="entry name" value="Winged helix' DNA-binding domain"/>
    <property type="match status" value="1"/>
</dbReference>
<name>A0A2A7HTW4_BACCE</name>
<comment type="caution">
    <text evidence="1">The sequence shown here is derived from an EMBL/GenBank/DDBJ whole genome shotgun (WGS) entry which is preliminary data.</text>
</comment>
<evidence type="ECO:0000313" key="2">
    <source>
        <dbReference type="Proteomes" id="UP000220006"/>
    </source>
</evidence>
<dbReference type="RefSeq" id="WP_097905124.1">
    <property type="nucleotide sequence ID" value="NZ_NVLK01000043.1"/>
</dbReference>
<dbReference type="Pfam" id="PF13730">
    <property type="entry name" value="HTH_36"/>
    <property type="match status" value="1"/>
</dbReference>
<organism evidence="1 2">
    <name type="scientific">Bacillus cereus</name>
    <dbReference type="NCBI Taxonomy" id="1396"/>
    <lineage>
        <taxon>Bacteria</taxon>
        <taxon>Bacillati</taxon>
        <taxon>Bacillota</taxon>
        <taxon>Bacilli</taxon>
        <taxon>Bacillales</taxon>
        <taxon>Bacillaceae</taxon>
        <taxon>Bacillus</taxon>
        <taxon>Bacillus cereus group</taxon>
    </lineage>
</organism>